<name>A0AAD3RQ71_CRYJA</name>
<evidence type="ECO:0000313" key="2">
    <source>
        <dbReference type="EMBL" id="GLJ56993.1"/>
    </source>
</evidence>
<organism evidence="2 3">
    <name type="scientific">Cryptomeria japonica</name>
    <name type="common">Japanese cedar</name>
    <name type="synonym">Cupressus japonica</name>
    <dbReference type="NCBI Taxonomy" id="3369"/>
    <lineage>
        <taxon>Eukaryota</taxon>
        <taxon>Viridiplantae</taxon>
        <taxon>Streptophyta</taxon>
        <taxon>Embryophyta</taxon>
        <taxon>Tracheophyta</taxon>
        <taxon>Spermatophyta</taxon>
        <taxon>Pinopsida</taxon>
        <taxon>Pinidae</taxon>
        <taxon>Conifers II</taxon>
        <taxon>Cupressales</taxon>
        <taxon>Cupressaceae</taxon>
        <taxon>Cryptomeria</taxon>
    </lineage>
</organism>
<evidence type="ECO:0000256" key="1">
    <source>
        <dbReference type="SAM" id="MobiDB-lite"/>
    </source>
</evidence>
<feature type="region of interest" description="Disordered" evidence="1">
    <location>
        <begin position="69"/>
        <end position="101"/>
    </location>
</feature>
<keyword evidence="3" id="KW-1185">Reference proteome</keyword>
<comment type="caution">
    <text evidence="2">The sequence shown here is derived from an EMBL/GenBank/DDBJ whole genome shotgun (WGS) entry which is preliminary data.</text>
</comment>
<gene>
    <name evidence="2" type="ORF">SUGI_1281330</name>
</gene>
<accession>A0AAD3RQ71</accession>
<sequence>MRNPSSEPRPALGRKKFGPRVAPSWHPDEKPLFRAWKTPLSPLTGRRTQGRIIFSSTLGIRGRKECATNRAQPLGKGKGRTVGNPASRDFGDRDAGQRATKKVRTVNPTYDRAKKKEVARIEATEG</sequence>
<reference evidence="2" key="1">
    <citation type="submission" date="2022-12" db="EMBL/GenBank/DDBJ databases">
        <title>Chromosome-Level Genome Assembly of Japanese Cedar (Cryptomeriajaponica D. Don).</title>
        <authorList>
            <person name="Fujino T."/>
            <person name="Yamaguchi K."/>
            <person name="Yokoyama T."/>
            <person name="Hamanaka T."/>
            <person name="Harazono Y."/>
            <person name="Kamada H."/>
            <person name="Kobayashi W."/>
            <person name="Ujino-Ihara T."/>
            <person name="Uchiyama K."/>
            <person name="Matsumoto A."/>
            <person name="Izuno A."/>
            <person name="Tsumura Y."/>
            <person name="Toyoda A."/>
            <person name="Shigenobu S."/>
            <person name="Moriguchi Y."/>
            <person name="Ueno S."/>
            <person name="Kasahara M."/>
        </authorList>
    </citation>
    <scope>NUCLEOTIDE SEQUENCE</scope>
</reference>
<dbReference type="AlphaFoldDB" id="A0AAD3RQ71"/>
<dbReference type="EMBL" id="BSEH01000064">
    <property type="protein sequence ID" value="GLJ56993.1"/>
    <property type="molecule type" value="Genomic_DNA"/>
</dbReference>
<protein>
    <submittedName>
        <fullName evidence="2">Uncharacterized protein</fullName>
    </submittedName>
</protein>
<proteinExistence type="predicted"/>
<dbReference type="Proteomes" id="UP001234787">
    <property type="component" value="Unassembled WGS sequence"/>
</dbReference>
<feature type="region of interest" description="Disordered" evidence="1">
    <location>
        <begin position="1"/>
        <end position="28"/>
    </location>
</feature>
<evidence type="ECO:0000313" key="3">
    <source>
        <dbReference type="Proteomes" id="UP001234787"/>
    </source>
</evidence>